<feature type="domain" description="Disease resistance N-terminal" evidence="9">
    <location>
        <begin position="9"/>
        <end position="96"/>
    </location>
</feature>
<dbReference type="Gene3D" id="1.20.5.4130">
    <property type="match status" value="1"/>
</dbReference>
<dbReference type="InterPro" id="IPR032675">
    <property type="entry name" value="LRR_dom_sf"/>
</dbReference>
<dbReference type="FunFam" id="1.10.10.10:FF:000322">
    <property type="entry name" value="Probable disease resistance protein At1g63360"/>
    <property type="match status" value="1"/>
</dbReference>
<evidence type="ECO:0000313" key="12">
    <source>
        <dbReference type="EMBL" id="EYU40954.1"/>
    </source>
</evidence>
<evidence type="ECO:0000256" key="6">
    <source>
        <dbReference type="ARBA" id="ARBA00022840"/>
    </source>
</evidence>
<dbReference type="Proteomes" id="UP000030748">
    <property type="component" value="Unassembled WGS sequence"/>
</dbReference>
<sequence length="1160" mass="131693">MEAAPVGAALGVLLPKLISVLEKQIDLFQNFKKDLKKLKISITMIQSFLNDAENKRITNGTVKLWLHKLEGVAFDADNVLDELDYQHLSQTVHPTQHKIKKKVRFFFPRNIRRLKMAHKIKDINKNLKEINKELGPSAGRETDSLGNDPIFLGRENDVSEIVKMMTTPPKGDHVFSILPIVGMGGLGKTTVAREVVDHKDIRTRFPKRFWVHVSENFDLMILFRKILTSLTRTNVKLESRQDVLEELQTYLGAGRFLLVLDDVWNDSEEKWDDFINPLRKISSATGNGIVVTTRNLSVASLVTTLPIHKLNGLSVEECWSIIKAKAFVDGNVPSEFELVGVSIAKNCQGLPLAARMVGRLLRGKSIDEWLHIEKNWLSDLRDENLVYKILKLSFDHLSSPALKKCFAYCSIYPKGYDLQRERLVELWMAEGFLEGNDDMERLGGKFFNLLLENSLLLQIVERNGDVNIIYYNMHDLVHDVASSILNSSDQVRYISWESISGQSRAILKKQASCLRSLRFNNSVCDLVFSKFKSLHVLILTSGGHFTFDELSSSIGELIHLRCLDIFHTFIKCLPNSVGDLYHLQTLRACADLEKLPNTMKHLMNLRHLHLPSRIELPPEMGRLISLRTLLYFGVSDKKGCGIGELKSLKNLKGELEIYNLEKVRDKEEAKMADLLQKSNIVKLKLVWSHGQNGNESVLEGLQPHPNLKSLNICGFPGRNLPSWFSMMSELNNLMEICLRNCKECEKIPMLGHLGHLKNLYLHGMENVKSIGSSFYGIDKCSGTDNRITIFPALERLELVCMWELTEWLEYYNVVLFPRLEYLKIIMCMQLKSAPNWLFHKNRNLSELKILYCPNLKHLVPCFQSGYASLLKKLEISYCPNLKKLPDDLHSLDALEILSIHDCPNLVAIPYPHESHGEQELVLLGLSCLRELSIRKCPGLTELPSEMIESCAESLEKLELLELSNLRMDVGMVTGCLQKMHRLSELRIADIPTTDSSKIGLSSNDSSLRGTLSTGTSCGESSHSSVFDAILKGSAKSLCTLHLYGTKHSRDLPEQLQHLTALYELHLYNFEEIEQFPDWVIGNNNNLSSSLHQICLYNCSKLRRLPSKEAMLRLTSLTNLFIYQSPMLKLTRQPDGDSEWPKISHIPRVILDGVVVPTNVV</sequence>
<dbReference type="PRINTS" id="PR00364">
    <property type="entry name" value="DISEASERSIST"/>
</dbReference>
<evidence type="ECO:0000313" key="13">
    <source>
        <dbReference type="Proteomes" id="UP000030748"/>
    </source>
</evidence>
<dbReference type="InterPro" id="IPR058922">
    <property type="entry name" value="WHD_DRP"/>
</dbReference>
<dbReference type="Gene3D" id="1.10.8.430">
    <property type="entry name" value="Helical domain of apoptotic protease-activating factors"/>
    <property type="match status" value="1"/>
</dbReference>
<proteinExistence type="inferred from homology"/>
<evidence type="ECO:0000256" key="1">
    <source>
        <dbReference type="ARBA" id="ARBA00008894"/>
    </source>
</evidence>
<dbReference type="EMBL" id="KI630370">
    <property type="protein sequence ID" value="EYU40954.1"/>
    <property type="molecule type" value="Genomic_DNA"/>
</dbReference>
<evidence type="ECO:0000259" key="8">
    <source>
        <dbReference type="Pfam" id="PF00931"/>
    </source>
</evidence>
<evidence type="ECO:0000259" key="10">
    <source>
        <dbReference type="Pfam" id="PF23559"/>
    </source>
</evidence>
<dbReference type="GO" id="GO:0051707">
    <property type="term" value="P:response to other organism"/>
    <property type="evidence" value="ECO:0007669"/>
    <property type="project" value="UniProtKB-ARBA"/>
</dbReference>
<keyword evidence="7" id="KW-0175">Coiled coil</keyword>
<reference evidence="12 13" key="1">
    <citation type="journal article" date="2013" name="Proc. Natl. Acad. Sci. U.S.A.">
        <title>Fine-scale variation in meiotic recombination in Mimulus inferred from population shotgun sequencing.</title>
        <authorList>
            <person name="Hellsten U."/>
            <person name="Wright K.M."/>
            <person name="Jenkins J."/>
            <person name="Shu S."/>
            <person name="Yuan Y."/>
            <person name="Wessler S.R."/>
            <person name="Schmutz J."/>
            <person name="Willis J.H."/>
            <person name="Rokhsar D.S."/>
        </authorList>
    </citation>
    <scope>NUCLEOTIDE SEQUENCE [LARGE SCALE GENOMIC DNA]</scope>
    <source>
        <strain evidence="13">cv. DUN x IM62</strain>
    </source>
</reference>
<keyword evidence="2" id="KW-0433">Leucine-rich repeat</keyword>
<feature type="domain" description="NB-ARC" evidence="8">
    <location>
        <begin position="174"/>
        <end position="327"/>
    </location>
</feature>
<evidence type="ECO:0000256" key="4">
    <source>
        <dbReference type="ARBA" id="ARBA00022741"/>
    </source>
</evidence>
<dbReference type="GO" id="GO:0043531">
    <property type="term" value="F:ADP binding"/>
    <property type="evidence" value="ECO:0007669"/>
    <property type="project" value="InterPro"/>
</dbReference>
<evidence type="ECO:0000256" key="3">
    <source>
        <dbReference type="ARBA" id="ARBA00022737"/>
    </source>
</evidence>
<feature type="coiled-coil region" evidence="7">
    <location>
        <begin position="648"/>
        <end position="677"/>
    </location>
</feature>
<dbReference type="InterPro" id="IPR042197">
    <property type="entry name" value="Apaf_helical"/>
</dbReference>
<evidence type="ECO:0000256" key="7">
    <source>
        <dbReference type="SAM" id="Coils"/>
    </source>
</evidence>
<accession>A0A022RLQ3</accession>
<dbReference type="InterPro" id="IPR056789">
    <property type="entry name" value="LRR_R13L1-DRL21"/>
</dbReference>
<dbReference type="PANTHER" id="PTHR36766">
    <property type="entry name" value="PLANT BROAD-SPECTRUM MILDEW RESISTANCE PROTEIN RPW8"/>
    <property type="match status" value="1"/>
</dbReference>
<dbReference type="InterPro" id="IPR041118">
    <property type="entry name" value="Rx_N"/>
</dbReference>
<name>A0A022RLQ3_ERYGU</name>
<keyword evidence="6" id="KW-0067">ATP-binding</keyword>
<keyword evidence="3" id="KW-0677">Repeat</keyword>
<comment type="similarity">
    <text evidence="1">Belongs to the disease resistance NB-LRR family.</text>
</comment>
<dbReference type="Pfam" id="PF25019">
    <property type="entry name" value="LRR_R13L1-DRL21"/>
    <property type="match status" value="1"/>
</dbReference>
<feature type="domain" description="Disease resistance protein winged helix" evidence="10">
    <location>
        <begin position="411"/>
        <end position="481"/>
    </location>
</feature>
<evidence type="ECO:0000256" key="2">
    <source>
        <dbReference type="ARBA" id="ARBA00022614"/>
    </source>
</evidence>
<evidence type="ECO:0000256" key="5">
    <source>
        <dbReference type="ARBA" id="ARBA00022821"/>
    </source>
</evidence>
<dbReference type="Gene3D" id="3.40.50.300">
    <property type="entry name" value="P-loop containing nucleotide triphosphate hydrolases"/>
    <property type="match status" value="1"/>
</dbReference>
<organism evidence="12 13">
    <name type="scientific">Erythranthe guttata</name>
    <name type="common">Yellow monkey flower</name>
    <name type="synonym">Mimulus guttatus</name>
    <dbReference type="NCBI Taxonomy" id="4155"/>
    <lineage>
        <taxon>Eukaryota</taxon>
        <taxon>Viridiplantae</taxon>
        <taxon>Streptophyta</taxon>
        <taxon>Embryophyta</taxon>
        <taxon>Tracheophyta</taxon>
        <taxon>Spermatophyta</taxon>
        <taxon>Magnoliopsida</taxon>
        <taxon>eudicotyledons</taxon>
        <taxon>Gunneridae</taxon>
        <taxon>Pentapetalae</taxon>
        <taxon>asterids</taxon>
        <taxon>lamiids</taxon>
        <taxon>Lamiales</taxon>
        <taxon>Phrymaceae</taxon>
        <taxon>Erythranthe</taxon>
    </lineage>
</organism>
<dbReference type="SUPFAM" id="SSF52540">
    <property type="entry name" value="P-loop containing nucleoside triphosphate hydrolases"/>
    <property type="match status" value="1"/>
</dbReference>
<keyword evidence="13" id="KW-1185">Reference proteome</keyword>
<gene>
    <name evidence="12" type="ORF">MIMGU_mgv1a024835mg</name>
</gene>
<evidence type="ECO:0000259" key="11">
    <source>
        <dbReference type="Pfam" id="PF25019"/>
    </source>
</evidence>
<dbReference type="InterPro" id="IPR027417">
    <property type="entry name" value="P-loop_NTPase"/>
</dbReference>
<dbReference type="InterPro" id="IPR002182">
    <property type="entry name" value="NB-ARC"/>
</dbReference>
<dbReference type="GO" id="GO:0006952">
    <property type="term" value="P:defense response"/>
    <property type="evidence" value="ECO:0007669"/>
    <property type="project" value="UniProtKB-KW"/>
</dbReference>
<dbReference type="CDD" id="cd14798">
    <property type="entry name" value="RX-CC_like"/>
    <property type="match status" value="1"/>
</dbReference>
<dbReference type="Gene3D" id="3.80.10.10">
    <property type="entry name" value="Ribonuclease Inhibitor"/>
    <property type="match status" value="3"/>
</dbReference>
<dbReference type="SUPFAM" id="SSF52058">
    <property type="entry name" value="L domain-like"/>
    <property type="match status" value="2"/>
</dbReference>
<dbReference type="Pfam" id="PF23559">
    <property type="entry name" value="WHD_DRP"/>
    <property type="match status" value="1"/>
</dbReference>
<dbReference type="GO" id="GO:0005524">
    <property type="term" value="F:ATP binding"/>
    <property type="evidence" value="ECO:0007669"/>
    <property type="project" value="UniProtKB-KW"/>
</dbReference>
<protein>
    <submittedName>
        <fullName evidence="12">Uncharacterized protein</fullName>
    </submittedName>
</protein>
<feature type="domain" description="R13L1/DRL21-like LRR repeat region" evidence="11">
    <location>
        <begin position="642"/>
        <end position="764"/>
    </location>
</feature>
<dbReference type="Pfam" id="PF18052">
    <property type="entry name" value="Rx_N"/>
    <property type="match status" value="1"/>
</dbReference>
<evidence type="ECO:0000259" key="9">
    <source>
        <dbReference type="Pfam" id="PF18052"/>
    </source>
</evidence>
<dbReference type="AlphaFoldDB" id="A0A022RLQ3"/>
<dbReference type="PANTHER" id="PTHR36766:SF70">
    <property type="entry name" value="DISEASE RESISTANCE PROTEIN RGA4"/>
    <property type="match status" value="1"/>
</dbReference>
<dbReference type="Gene3D" id="1.10.10.10">
    <property type="entry name" value="Winged helix-like DNA-binding domain superfamily/Winged helix DNA-binding domain"/>
    <property type="match status" value="1"/>
</dbReference>
<dbReference type="Pfam" id="PF00931">
    <property type="entry name" value="NB-ARC"/>
    <property type="match status" value="1"/>
</dbReference>
<dbReference type="InterPro" id="IPR038005">
    <property type="entry name" value="RX-like_CC"/>
</dbReference>
<keyword evidence="4" id="KW-0547">Nucleotide-binding</keyword>
<dbReference type="InterPro" id="IPR036388">
    <property type="entry name" value="WH-like_DNA-bd_sf"/>
</dbReference>
<dbReference type="eggNOG" id="KOG4658">
    <property type="taxonomic scope" value="Eukaryota"/>
</dbReference>
<keyword evidence="5" id="KW-0611">Plant defense</keyword>